<accession>A0A9X0W7U2</accession>
<sequence>MNENSMFGEWVASIERGECGFTYIRLFADAPNWVRNEAINRFGKGTVFLPPRQNRLLDSAAA</sequence>
<comment type="caution">
    <text evidence="1">The sequence shown here is derived from an EMBL/GenBank/DDBJ whole genome shotgun (WGS) entry which is preliminary data.</text>
</comment>
<dbReference type="Proteomes" id="UP001138768">
    <property type="component" value="Unassembled WGS sequence"/>
</dbReference>
<evidence type="ECO:0000313" key="1">
    <source>
        <dbReference type="EMBL" id="MBK1617838.1"/>
    </source>
</evidence>
<reference evidence="1 2" key="1">
    <citation type="journal article" date="2020" name="Microorganisms">
        <title>Osmotic Adaptation and Compatible Solute Biosynthesis of Phototrophic Bacteria as Revealed from Genome Analyses.</title>
        <authorList>
            <person name="Imhoff J.F."/>
            <person name="Rahn T."/>
            <person name="Kunzel S."/>
            <person name="Keller A."/>
            <person name="Neulinger S.C."/>
        </authorList>
    </citation>
    <scope>NUCLEOTIDE SEQUENCE [LARGE SCALE GENOMIC DNA]</scope>
    <source>
        <strain evidence="1 2">DSM 25653</strain>
    </source>
</reference>
<proteinExistence type="predicted"/>
<evidence type="ECO:0000313" key="2">
    <source>
        <dbReference type="Proteomes" id="UP001138768"/>
    </source>
</evidence>
<dbReference type="EMBL" id="NRRY01000005">
    <property type="protein sequence ID" value="MBK1617838.1"/>
    <property type="molecule type" value="Genomic_DNA"/>
</dbReference>
<organism evidence="1 2">
    <name type="scientific">Lamprobacter modestohalophilus</name>
    <dbReference type="NCBI Taxonomy" id="1064514"/>
    <lineage>
        <taxon>Bacteria</taxon>
        <taxon>Pseudomonadati</taxon>
        <taxon>Pseudomonadota</taxon>
        <taxon>Gammaproteobacteria</taxon>
        <taxon>Chromatiales</taxon>
        <taxon>Chromatiaceae</taxon>
        <taxon>Lamprobacter</taxon>
    </lineage>
</organism>
<name>A0A9X0W7U2_9GAMM</name>
<keyword evidence="2" id="KW-1185">Reference proteome</keyword>
<protein>
    <submittedName>
        <fullName evidence="1">Uncharacterized protein</fullName>
    </submittedName>
</protein>
<gene>
    <name evidence="1" type="ORF">CKO42_05075</name>
</gene>
<dbReference type="AlphaFoldDB" id="A0A9X0W7U2"/>